<reference evidence="2" key="1">
    <citation type="submission" date="2015-03" db="EMBL/GenBank/DDBJ databases">
        <authorList>
            <person name="Nijsse Bart"/>
        </authorList>
    </citation>
    <scope>NUCLEOTIDE SEQUENCE [LARGE SCALE GENOMIC DNA]</scope>
</reference>
<accession>A0A0U1KSD0</accession>
<dbReference type="EMBL" id="CTRP01000003">
    <property type="protein sequence ID" value="CQR70336.1"/>
    <property type="molecule type" value="Genomic_DNA"/>
</dbReference>
<name>A0A0U1KSD0_9FIRM</name>
<gene>
    <name evidence="1" type="ORF">SpAn4DRAFT_1305</name>
</gene>
<dbReference type="Pfam" id="PF00805">
    <property type="entry name" value="Pentapeptide"/>
    <property type="match status" value="1"/>
</dbReference>
<dbReference type="Gene3D" id="2.160.20.80">
    <property type="entry name" value="E3 ubiquitin-protein ligase SopA"/>
    <property type="match status" value="1"/>
</dbReference>
<evidence type="ECO:0000313" key="1">
    <source>
        <dbReference type="EMBL" id="CQR70336.1"/>
    </source>
</evidence>
<dbReference type="InterPro" id="IPR001646">
    <property type="entry name" value="5peptide_repeat"/>
</dbReference>
<dbReference type="RefSeq" id="WP_021169074.1">
    <property type="nucleotide sequence ID" value="NZ_CTRP01000003.1"/>
</dbReference>
<sequence>MVKTFTKTKLKAPNLPQELPLVHINNFHDEDCIKLSLIQDCTFEAQNATNIVVSQVLFKNIVFNCIRWPFAKITDTSFENCDLSNVDFSQCYMDRVRLTNCKLIGIDMTEASLRNAVFEDCNAAYSLLRYTNCKKVTFHNSSFVEADLYSATLTDVSFAHCNLDKVQFSGTKLAGIDLSTCQFYQLGLTPDNLRGCIIAPEQAIALANIFGVIIKEY</sequence>
<dbReference type="SUPFAM" id="SSF141571">
    <property type="entry name" value="Pentapeptide repeat-like"/>
    <property type="match status" value="1"/>
</dbReference>
<dbReference type="InterPro" id="IPR052949">
    <property type="entry name" value="PA_immunity-related"/>
</dbReference>
<dbReference type="PANTHER" id="PTHR42999">
    <property type="entry name" value="ANTIBIOTIC RESISTANCE PROTEIN MCBG"/>
    <property type="match status" value="1"/>
</dbReference>
<protein>
    <submittedName>
        <fullName evidence="1">Quinolone resistance protein</fullName>
    </submittedName>
</protein>
<dbReference type="PANTHER" id="PTHR42999:SF1">
    <property type="entry name" value="PENTAPEPTIDE REPEAT-CONTAINING PROTEIN"/>
    <property type="match status" value="1"/>
</dbReference>
<dbReference type="Pfam" id="PF13599">
    <property type="entry name" value="Pentapeptide_4"/>
    <property type="match status" value="1"/>
</dbReference>
<proteinExistence type="predicted"/>
<dbReference type="Proteomes" id="UP000049855">
    <property type="component" value="Unassembled WGS sequence"/>
</dbReference>
<dbReference type="AlphaFoldDB" id="A0A0U1KSD0"/>
<organism evidence="1 2">
    <name type="scientific">Sporomusa ovata</name>
    <dbReference type="NCBI Taxonomy" id="2378"/>
    <lineage>
        <taxon>Bacteria</taxon>
        <taxon>Bacillati</taxon>
        <taxon>Bacillota</taxon>
        <taxon>Negativicutes</taxon>
        <taxon>Selenomonadales</taxon>
        <taxon>Sporomusaceae</taxon>
        <taxon>Sporomusa</taxon>
    </lineage>
</organism>
<evidence type="ECO:0000313" key="2">
    <source>
        <dbReference type="Proteomes" id="UP000049855"/>
    </source>
</evidence>
<keyword evidence="2" id="KW-1185">Reference proteome</keyword>